<dbReference type="Pfam" id="PF18335">
    <property type="entry name" value="SH3_13"/>
    <property type="match status" value="1"/>
</dbReference>
<dbReference type="NCBIfam" id="TIGR01448">
    <property type="entry name" value="recD_rel"/>
    <property type="match status" value="1"/>
</dbReference>
<dbReference type="InterPro" id="IPR055446">
    <property type="entry name" value="RecD2_N_OB"/>
</dbReference>
<name>A0A518BSD6_9BACT</name>
<dbReference type="SMART" id="SM00382">
    <property type="entry name" value="AAA"/>
    <property type="match status" value="1"/>
</dbReference>
<dbReference type="Pfam" id="PF13245">
    <property type="entry name" value="AAA_19"/>
    <property type="match status" value="1"/>
</dbReference>
<evidence type="ECO:0000313" key="5">
    <source>
        <dbReference type="Proteomes" id="UP000316921"/>
    </source>
</evidence>
<dbReference type="RefSeq" id="WP_419191921.1">
    <property type="nucleotide sequence ID" value="NZ_CP036287.1"/>
</dbReference>
<accession>A0A518BSD6</accession>
<keyword evidence="4" id="KW-0347">Helicase</keyword>
<dbReference type="PANTHER" id="PTHR43788">
    <property type="entry name" value="DNA2/NAM7 HELICASE FAMILY MEMBER"/>
    <property type="match status" value="1"/>
</dbReference>
<dbReference type="InterPro" id="IPR027785">
    <property type="entry name" value="UvrD-like_helicase_C"/>
</dbReference>
<dbReference type="Proteomes" id="UP000316921">
    <property type="component" value="Chromosome"/>
</dbReference>
<proteinExistence type="inferred from homology"/>
<evidence type="ECO:0000256" key="1">
    <source>
        <dbReference type="ARBA" id="ARBA00022741"/>
    </source>
</evidence>
<feature type="domain" description="AAA+ ATPase" evidence="3">
    <location>
        <begin position="367"/>
        <end position="515"/>
    </location>
</feature>
<dbReference type="GO" id="GO:0003677">
    <property type="term" value="F:DNA binding"/>
    <property type="evidence" value="ECO:0007669"/>
    <property type="project" value="InterPro"/>
</dbReference>
<dbReference type="AlphaFoldDB" id="A0A518BSD6"/>
<gene>
    <name evidence="4" type="primary">recD2</name>
    <name evidence="4" type="ORF">Pla133_50060</name>
</gene>
<dbReference type="CDD" id="cd17933">
    <property type="entry name" value="DEXSc_RecD-like"/>
    <property type="match status" value="1"/>
</dbReference>
<dbReference type="Gene3D" id="1.10.10.2220">
    <property type="match status" value="1"/>
</dbReference>
<dbReference type="InterPro" id="IPR027417">
    <property type="entry name" value="P-loop_NTPase"/>
</dbReference>
<keyword evidence="2" id="KW-0067">ATP-binding</keyword>
<dbReference type="InterPro" id="IPR041451">
    <property type="entry name" value="RecD2_SH13"/>
</dbReference>
<dbReference type="GO" id="GO:0043139">
    <property type="term" value="F:5'-3' DNA helicase activity"/>
    <property type="evidence" value="ECO:0007669"/>
    <property type="project" value="InterPro"/>
</dbReference>
<dbReference type="EC" id="3.6.4.12" evidence="4"/>
<dbReference type="InterPro" id="IPR006345">
    <property type="entry name" value="RecD2"/>
</dbReference>
<dbReference type="Gene3D" id="3.40.50.300">
    <property type="entry name" value="P-loop containing nucleotide triphosphate hydrolases"/>
    <property type="match status" value="2"/>
</dbReference>
<dbReference type="CDD" id="cd18809">
    <property type="entry name" value="SF1_C_RecD"/>
    <property type="match status" value="1"/>
</dbReference>
<organism evidence="4 5">
    <name type="scientific">Engelhardtia mirabilis</name>
    <dbReference type="NCBI Taxonomy" id="2528011"/>
    <lineage>
        <taxon>Bacteria</taxon>
        <taxon>Pseudomonadati</taxon>
        <taxon>Planctomycetota</taxon>
        <taxon>Planctomycetia</taxon>
        <taxon>Planctomycetia incertae sedis</taxon>
        <taxon>Engelhardtia</taxon>
    </lineage>
</organism>
<dbReference type="GO" id="GO:0016787">
    <property type="term" value="F:hydrolase activity"/>
    <property type="evidence" value="ECO:0007669"/>
    <property type="project" value="UniProtKB-KW"/>
</dbReference>
<dbReference type="Pfam" id="PF13538">
    <property type="entry name" value="UvrD_C_2"/>
    <property type="match status" value="1"/>
</dbReference>
<dbReference type="HAMAP" id="MF_01488">
    <property type="entry name" value="RecD2"/>
    <property type="match status" value="1"/>
</dbReference>
<dbReference type="GO" id="GO:0005524">
    <property type="term" value="F:ATP binding"/>
    <property type="evidence" value="ECO:0007669"/>
    <property type="project" value="UniProtKB-KW"/>
</dbReference>
<reference evidence="4 5" key="1">
    <citation type="submission" date="2019-02" db="EMBL/GenBank/DDBJ databases">
        <title>Deep-cultivation of Planctomycetes and their phenomic and genomic characterization uncovers novel biology.</title>
        <authorList>
            <person name="Wiegand S."/>
            <person name="Jogler M."/>
            <person name="Boedeker C."/>
            <person name="Pinto D."/>
            <person name="Vollmers J."/>
            <person name="Rivas-Marin E."/>
            <person name="Kohn T."/>
            <person name="Peeters S.H."/>
            <person name="Heuer A."/>
            <person name="Rast P."/>
            <person name="Oberbeckmann S."/>
            <person name="Bunk B."/>
            <person name="Jeske O."/>
            <person name="Meyerdierks A."/>
            <person name="Storesund J.E."/>
            <person name="Kallscheuer N."/>
            <person name="Luecker S."/>
            <person name="Lage O.M."/>
            <person name="Pohl T."/>
            <person name="Merkel B.J."/>
            <person name="Hornburger P."/>
            <person name="Mueller R.-W."/>
            <person name="Bruemmer F."/>
            <person name="Labrenz M."/>
            <person name="Spormann A.M."/>
            <person name="Op den Camp H."/>
            <person name="Overmann J."/>
            <person name="Amann R."/>
            <person name="Jetten M.S.M."/>
            <person name="Mascher T."/>
            <person name="Medema M.H."/>
            <person name="Devos D.P."/>
            <person name="Kaster A.-K."/>
            <person name="Ovreas L."/>
            <person name="Rohde M."/>
            <person name="Galperin M.Y."/>
            <person name="Jogler C."/>
        </authorList>
    </citation>
    <scope>NUCLEOTIDE SEQUENCE [LARGE SCALE GENOMIC DNA]</scope>
    <source>
        <strain evidence="4 5">Pla133</strain>
    </source>
</reference>
<keyword evidence="1" id="KW-0547">Nucleotide-binding</keyword>
<dbReference type="KEGG" id="pbap:Pla133_50060"/>
<evidence type="ECO:0000259" key="3">
    <source>
        <dbReference type="SMART" id="SM00382"/>
    </source>
</evidence>
<dbReference type="EMBL" id="CP036287">
    <property type="protein sequence ID" value="QDU69883.1"/>
    <property type="molecule type" value="Genomic_DNA"/>
</dbReference>
<dbReference type="InterPro" id="IPR050534">
    <property type="entry name" value="Coronavir_polyprotein_1ab"/>
</dbReference>
<dbReference type="PANTHER" id="PTHR43788:SF6">
    <property type="entry name" value="DNA HELICASE B"/>
    <property type="match status" value="1"/>
</dbReference>
<dbReference type="Gene3D" id="2.30.30.940">
    <property type="match status" value="1"/>
</dbReference>
<protein>
    <submittedName>
        <fullName evidence="4">ATP-dependent RecD-like DNA helicase</fullName>
        <ecNumber evidence="4">3.6.4.12</ecNumber>
    </submittedName>
</protein>
<dbReference type="Pfam" id="PF14490">
    <property type="entry name" value="HHH_RecD2"/>
    <property type="match status" value="1"/>
</dbReference>
<dbReference type="InterPro" id="IPR029493">
    <property type="entry name" value="RecD2-like_HHH"/>
</dbReference>
<sequence>MDEPANDLPTVLEGAVDRVTFHSEESLYTVLRVRAEGALPAELKSGSLVFDPVVTAVGRCPRPSEGLGVRLGGIWTRHKTHGLQFEFDRLELRAPTDRKGLVRYLASDRFEGVGEVLAGRIVDALGNDALEQIRADRSCLDAIKGLAPPVAENLHQALVVEKGSHALYTFLLGIGLGPWQVEAVIEKYGQQAEARLRHNPYLLSSGIAGIGFQTADRVARELGLPEDGLERRRAAILHVLEKASGQGHCCLPLERLAEAARELLGQQFDDAAFVEAVEGLRRMDDLVIDEAATGEPTSADGAGTGDKRAWLPGFFAAEVGLAERLAGLVAAGPARAWATEADLARKEQQLGITLHTRQREAVLGLLSAPVGLLTGGPGVGKTTIVRAVVDLARAAGARVLLASPTGRAAKRLAEATGEEASTVHRLLGFEPGTRRFLHDDEKPLEADLLVVDEISMLDLSLAYSLVRAVRAPTRVILVGDPDQLPSVAAGNVLSDLLAAGCLPVFRLTQIFRQAAHSLIVDNAHAILEGHMPRFPGADEPLSDFYFFPTEGEQATADRLVEVVTRRIPEKFGLDWLEDVQVLAPMYRGECGVDRLNERLREQVTGSRREGRLRGRVWREGDRVIHTRNDYEKEVFNGDMGRVVRINADGTGLSVRYPERVVFYEPEHLGDLQPAFAITVHRSQGGEFPGVVMPLVPQHYLMLQRHLLYTAVTRAKRLCVLVGSRRALEMAVQNAEQKLRLSGLEGRLRRACGDQTAS</sequence>
<keyword evidence="5" id="KW-1185">Reference proteome</keyword>
<keyword evidence="4" id="KW-0378">Hydrolase</keyword>
<evidence type="ECO:0000256" key="2">
    <source>
        <dbReference type="ARBA" id="ARBA00022840"/>
    </source>
</evidence>
<dbReference type="InterPro" id="IPR003593">
    <property type="entry name" value="AAA+_ATPase"/>
</dbReference>
<dbReference type="GO" id="GO:0006310">
    <property type="term" value="P:DNA recombination"/>
    <property type="evidence" value="ECO:0007669"/>
    <property type="project" value="InterPro"/>
</dbReference>
<dbReference type="Pfam" id="PF23139">
    <property type="entry name" value="OB_YrrC"/>
    <property type="match status" value="1"/>
</dbReference>
<dbReference type="SUPFAM" id="SSF52540">
    <property type="entry name" value="P-loop containing nucleoside triphosphate hydrolases"/>
    <property type="match status" value="2"/>
</dbReference>
<evidence type="ECO:0000313" key="4">
    <source>
        <dbReference type="EMBL" id="QDU69883.1"/>
    </source>
</evidence>